<proteinExistence type="predicted"/>
<sequence>MPRHYQWARGRRSSSHATLRRRLFLRNDSVGTGKAKRTVPGFMRIFGVHLCSFMLKSVGQPPGFYAYVFPQNISASLCMSNQHMFTEQDNDDHEHIIHNHCYLKNVYTCLSAHKIFTSIPA</sequence>
<dbReference type="EMBL" id="KI968750">
    <property type="protein sequence ID" value="EUN25528.1"/>
    <property type="molecule type" value="Genomic_DNA"/>
</dbReference>
<gene>
    <name evidence="1" type="ORF">COCVIDRAFT_17240</name>
</gene>
<organism evidence="1 2">
    <name type="scientific">Bipolaris victoriae (strain FI3)</name>
    <name type="common">Victoria blight of oats agent</name>
    <name type="synonym">Cochliobolus victoriae</name>
    <dbReference type="NCBI Taxonomy" id="930091"/>
    <lineage>
        <taxon>Eukaryota</taxon>
        <taxon>Fungi</taxon>
        <taxon>Dikarya</taxon>
        <taxon>Ascomycota</taxon>
        <taxon>Pezizomycotina</taxon>
        <taxon>Dothideomycetes</taxon>
        <taxon>Pleosporomycetidae</taxon>
        <taxon>Pleosporales</taxon>
        <taxon>Pleosporineae</taxon>
        <taxon>Pleosporaceae</taxon>
        <taxon>Bipolaris</taxon>
    </lineage>
</organism>
<evidence type="ECO:0000313" key="1">
    <source>
        <dbReference type="EMBL" id="EUN25528.1"/>
    </source>
</evidence>
<name>W7E531_BIPV3</name>
<dbReference type="Proteomes" id="UP000054337">
    <property type="component" value="Unassembled WGS sequence"/>
</dbReference>
<accession>W7E531</accession>
<keyword evidence="2" id="KW-1185">Reference proteome</keyword>
<dbReference type="HOGENOM" id="CLU_2037634_0_0_1"/>
<protein>
    <submittedName>
        <fullName evidence="1">Uncharacterized protein</fullName>
    </submittedName>
</protein>
<dbReference type="RefSeq" id="XP_014555097.1">
    <property type="nucleotide sequence ID" value="XM_014699611.1"/>
</dbReference>
<evidence type="ECO:0000313" key="2">
    <source>
        <dbReference type="Proteomes" id="UP000054337"/>
    </source>
</evidence>
<reference evidence="1 2" key="1">
    <citation type="journal article" date="2013" name="PLoS Genet.">
        <title>Comparative genome structure, secondary metabolite, and effector coding capacity across Cochliobolus pathogens.</title>
        <authorList>
            <person name="Condon B.J."/>
            <person name="Leng Y."/>
            <person name="Wu D."/>
            <person name="Bushley K.E."/>
            <person name="Ohm R.A."/>
            <person name="Otillar R."/>
            <person name="Martin J."/>
            <person name="Schackwitz W."/>
            <person name="Grimwood J."/>
            <person name="MohdZainudin N."/>
            <person name="Xue C."/>
            <person name="Wang R."/>
            <person name="Manning V.A."/>
            <person name="Dhillon B."/>
            <person name="Tu Z.J."/>
            <person name="Steffenson B.J."/>
            <person name="Salamov A."/>
            <person name="Sun H."/>
            <person name="Lowry S."/>
            <person name="LaButti K."/>
            <person name="Han J."/>
            <person name="Copeland A."/>
            <person name="Lindquist E."/>
            <person name="Barry K."/>
            <person name="Schmutz J."/>
            <person name="Baker S.E."/>
            <person name="Ciuffetti L.M."/>
            <person name="Grigoriev I.V."/>
            <person name="Zhong S."/>
            <person name="Turgeon B.G."/>
        </authorList>
    </citation>
    <scope>NUCLEOTIDE SEQUENCE [LARGE SCALE GENOMIC DNA]</scope>
    <source>
        <strain evidence="1 2">FI3</strain>
    </source>
</reference>
<dbReference type="AlphaFoldDB" id="W7E531"/>
<dbReference type="GeneID" id="26251968"/>